<sequence length="104" mass="11289">MPNRVIKYLAIAAMTAPIFAAPAIADDGLPTRVKGVGTYSGAISARQFKGNGIYFYVDNGRQYYAPQEPKKKALPRPGAKIIDVGEEQAAMDCDEKTNICIIRP</sequence>
<keyword evidence="1" id="KW-0732">Signal</keyword>
<accession>A0ABT4VLI6</accession>
<gene>
    <name evidence="2" type="ORF">OOZ53_09435</name>
</gene>
<dbReference type="Proteomes" id="UP001148313">
    <property type="component" value="Unassembled WGS sequence"/>
</dbReference>
<organism evidence="2 3">
    <name type="scientific">Hoeflea poritis</name>
    <dbReference type="NCBI Taxonomy" id="2993659"/>
    <lineage>
        <taxon>Bacteria</taxon>
        <taxon>Pseudomonadati</taxon>
        <taxon>Pseudomonadota</taxon>
        <taxon>Alphaproteobacteria</taxon>
        <taxon>Hyphomicrobiales</taxon>
        <taxon>Rhizobiaceae</taxon>
        <taxon>Hoeflea</taxon>
    </lineage>
</organism>
<proteinExistence type="predicted"/>
<evidence type="ECO:0000313" key="2">
    <source>
        <dbReference type="EMBL" id="MDA4845569.1"/>
    </source>
</evidence>
<reference evidence="2" key="1">
    <citation type="submission" date="2022-11" db="EMBL/GenBank/DDBJ databases">
        <title>Hoeflea poritis sp. nov., isolated from scleractinian coral Porites lutea.</title>
        <authorList>
            <person name="Zhang G."/>
            <person name="Wei Q."/>
            <person name="Cai L."/>
        </authorList>
    </citation>
    <scope>NUCLEOTIDE SEQUENCE</scope>
    <source>
        <strain evidence="2">E7-10</strain>
    </source>
</reference>
<dbReference type="EMBL" id="JAPJZH010000005">
    <property type="protein sequence ID" value="MDA4845569.1"/>
    <property type="molecule type" value="Genomic_DNA"/>
</dbReference>
<evidence type="ECO:0000256" key="1">
    <source>
        <dbReference type="SAM" id="SignalP"/>
    </source>
</evidence>
<comment type="caution">
    <text evidence="2">The sequence shown here is derived from an EMBL/GenBank/DDBJ whole genome shotgun (WGS) entry which is preliminary data.</text>
</comment>
<feature type="signal peptide" evidence="1">
    <location>
        <begin position="1"/>
        <end position="25"/>
    </location>
</feature>
<feature type="chain" id="PRO_5047176612" evidence="1">
    <location>
        <begin position="26"/>
        <end position="104"/>
    </location>
</feature>
<dbReference type="RefSeq" id="WP_271089222.1">
    <property type="nucleotide sequence ID" value="NZ_JAPJZH010000005.1"/>
</dbReference>
<evidence type="ECO:0000313" key="3">
    <source>
        <dbReference type="Proteomes" id="UP001148313"/>
    </source>
</evidence>
<name>A0ABT4VLI6_9HYPH</name>
<protein>
    <submittedName>
        <fullName evidence="2">Uncharacterized protein</fullName>
    </submittedName>
</protein>
<keyword evidence="3" id="KW-1185">Reference proteome</keyword>